<dbReference type="GO" id="GO:0042800">
    <property type="term" value="F:histone H3K4 methyltransferase activity"/>
    <property type="evidence" value="ECO:0007669"/>
    <property type="project" value="TreeGrafter"/>
</dbReference>
<dbReference type="GO" id="GO:0044774">
    <property type="term" value="P:mitotic DNA integrity checkpoint signaling"/>
    <property type="evidence" value="ECO:0007669"/>
    <property type="project" value="TreeGrafter"/>
</dbReference>
<dbReference type="GO" id="GO:0046975">
    <property type="term" value="F:histone H3K36 methyltransferase activity"/>
    <property type="evidence" value="ECO:0007669"/>
    <property type="project" value="TreeGrafter"/>
</dbReference>
<gene>
    <name evidence="2" type="ORF">ANCDUO_05471</name>
</gene>
<proteinExistence type="predicted"/>
<dbReference type="GO" id="GO:0006303">
    <property type="term" value="P:double-strand break repair via nonhomologous end joining"/>
    <property type="evidence" value="ECO:0007669"/>
    <property type="project" value="TreeGrafter"/>
</dbReference>
<dbReference type="Gene3D" id="1.10.10.1450">
    <property type="match status" value="1"/>
</dbReference>
<dbReference type="GO" id="GO:0003690">
    <property type="term" value="F:double-stranded DNA binding"/>
    <property type="evidence" value="ECO:0007669"/>
    <property type="project" value="TreeGrafter"/>
</dbReference>
<dbReference type="GO" id="GO:0000793">
    <property type="term" value="C:condensed chromosome"/>
    <property type="evidence" value="ECO:0007669"/>
    <property type="project" value="TreeGrafter"/>
</dbReference>
<dbReference type="GO" id="GO:0044547">
    <property type="term" value="F:DNA topoisomerase binding"/>
    <property type="evidence" value="ECO:0007669"/>
    <property type="project" value="TreeGrafter"/>
</dbReference>
<dbReference type="GO" id="GO:0031297">
    <property type="term" value="P:replication fork processing"/>
    <property type="evidence" value="ECO:0007669"/>
    <property type="project" value="TreeGrafter"/>
</dbReference>
<name>A0A0C2GYL3_9BILA</name>
<dbReference type="PANTHER" id="PTHR46060">
    <property type="entry name" value="MARINER MOS1 TRANSPOSASE-LIKE PROTEIN"/>
    <property type="match status" value="1"/>
</dbReference>
<evidence type="ECO:0000313" key="2">
    <source>
        <dbReference type="EMBL" id="KIH64224.1"/>
    </source>
</evidence>
<dbReference type="InterPro" id="IPR041426">
    <property type="entry name" value="Mos1_HTH"/>
</dbReference>
<sequence length="164" mass="18784">MEAYHVFTFEAFILRAKLVKPSLALPLTDDVLPKSIIQGSYKARCEDVCEDMTDLKCGIGCSLLYDFKRGKTAAESHRDLYDVFGQYVISERQCQRWFHKFRSGYESLEDDARSRPPSVVDMKQLKEAIEEDPSQTTRVLANRLQIEVPRAEKAVSFIADVERA</sequence>
<dbReference type="EMBL" id="KN728182">
    <property type="protein sequence ID" value="KIH64224.1"/>
    <property type="molecule type" value="Genomic_DNA"/>
</dbReference>
<dbReference type="GO" id="GO:0005634">
    <property type="term" value="C:nucleus"/>
    <property type="evidence" value="ECO:0007669"/>
    <property type="project" value="TreeGrafter"/>
</dbReference>
<dbReference type="PANTHER" id="PTHR46060:SF2">
    <property type="entry name" value="HISTONE-LYSINE N-METHYLTRANSFERASE SETMAR"/>
    <property type="match status" value="1"/>
</dbReference>
<feature type="domain" description="Mos1 transposase HTH" evidence="1">
    <location>
        <begin position="63"/>
        <end position="104"/>
    </location>
</feature>
<dbReference type="InterPro" id="IPR052709">
    <property type="entry name" value="Transposase-MT_Hybrid"/>
</dbReference>
<dbReference type="GO" id="GO:0003697">
    <property type="term" value="F:single-stranded DNA binding"/>
    <property type="evidence" value="ECO:0007669"/>
    <property type="project" value="TreeGrafter"/>
</dbReference>
<dbReference type="GO" id="GO:0000014">
    <property type="term" value="F:single-stranded DNA endodeoxyribonuclease activity"/>
    <property type="evidence" value="ECO:0007669"/>
    <property type="project" value="TreeGrafter"/>
</dbReference>
<dbReference type="GO" id="GO:0000729">
    <property type="term" value="P:DNA double-strand break processing"/>
    <property type="evidence" value="ECO:0007669"/>
    <property type="project" value="TreeGrafter"/>
</dbReference>
<organism evidence="2 3">
    <name type="scientific">Ancylostoma duodenale</name>
    <dbReference type="NCBI Taxonomy" id="51022"/>
    <lineage>
        <taxon>Eukaryota</taxon>
        <taxon>Metazoa</taxon>
        <taxon>Ecdysozoa</taxon>
        <taxon>Nematoda</taxon>
        <taxon>Chromadorea</taxon>
        <taxon>Rhabditida</taxon>
        <taxon>Rhabditina</taxon>
        <taxon>Rhabditomorpha</taxon>
        <taxon>Strongyloidea</taxon>
        <taxon>Ancylostomatidae</taxon>
        <taxon>Ancylostomatinae</taxon>
        <taxon>Ancylostoma</taxon>
    </lineage>
</organism>
<reference evidence="2 3" key="1">
    <citation type="submission" date="2013-12" db="EMBL/GenBank/DDBJ databases">
        <title>Draft genome of the parsitic nematode Ancylostoma duodenale.</title>
        <authorList>
            <person name="Mitreva M."/>
        </authorList>
    </citation>
    <scope>NUCLEOTIDE SEQUENCE [LARGE SCALE GENOMIC DNA]</scope>
    <source>
        <strain evidence="2 3">Zhejiang</strain>
    </source>
</reference>
<accession>A0A0C2GYL3</accession>
<dbReference type="Pfam" id="PF17906">
    <property type="entry name" value="HTH_48"/>
    <property type="match status" value="1"/>
</dbReference>
<dbReference type="GO" id="GO:0035861">
    <property type="term" value="C:site of double-strand break"/>
    <property type="evidence" value="ECO:0007669"/>
    <property type="project" value="TreeGrafter"/>
</dbReference>
<evidence type="ECO:0000313" key="3">
    <source>
        <dbReference type="Proteomes" id="UP000054047"/>
    </source>
</evidence>
<dbReference type="GO" id="GO:0015074">
    <property type="term" value="P:DNA integration"/>
    <property type="evidence" value="ECO:0007669"/>
    <property type="project" value="TreeGrafter"/>
</dbReference>
<evidence type="ECO:0000259" key="1">
    <source>
        <dbReference type="Pfam" id="PF17906"/>
    </source>
</evidence>
<dbReference type="Proteomes" id="UP000054047">
    <property type="component" value="Unassembled WGS sequence"/>
</dbReference>
<dbReference type="OrthoDB" id="5872915at2759"/>
<dbReference type="AlphaFoldDB" id="A0A0C2GYL3"/>
<protein>
    <recommendedName>
        <fullName evidence="1">Mos1 transposase HTH domain-containing protein</fullName>
    </recommendedName>
</protein>
<keyword evidence="3" id="KW-1185">Reference proteome</keyword>